<name>A0A5J4S1N5_9ZZZZ</name>
<evidence type="ECO:0000256" key="1">
    <source>
        <dbReference type="SAM" id="Coils"/>
    </source>
</evidence>
<dbReference type="AlphaFoldDB" id="A0A5J4S1N5"/>
<feature type="coiled-coil region" evidence="1">
    <location>
        <begin position="44"/>
        <end position="94"/>
    </location>
</feature>
<accession>A0A5J4S1N5</accession>
<sequence>MEKKFMKYLLFGVFTFVLGIAFVGCGEDYDDDISSLKNEDVALKSALEKAVSDLQGQITALANAPGGGNYDAIIATINGQIQTLKDAVKKLEDAGGTGGGGDLNYDAIAAELVNHEDFVAAIIAEISKSNPDLVTLEANINGLITGIHVLSGQILDYDLTLGKRDWVFGSVSPYTFKNGEVRPEGSVKEVILQVTPAYAPLSSADLISLVNSKGESAILDYLDVKLERYNDLLTRAFDVTPQVGLYKVTFTVKPETYKTPENIKAFNSLVKANNRPVEFAIAVKGKLGSEADERYVLSPFEVTLDGKEYPSIYSHNASDTGLNNQILFNVTDKEYNPSNPITPTTAHNLLIDNIRNRYFQDNYQSSEYVWDSKTGGADPTKSTKRAANNLKEKRSTQALLPILLNQPFTVNSVRLIDVAAAQPVTSLVHPTANSYTYAEPIALAYYVGLDTDNTANSSGENAADVALWKAEGAIDGLYQAYPISQNASITVKAANLKGKEIGFRVYVVNHDGTLVDPDGRAFYALVDAPPAEGGVLKFEPDIISYVENPTHGKVPVDGTVPTNEVTITYPSGVTSRDVSTAEFSLTSNSNKSIFGAAAAADISGAYTFIAATNVSPAKLKFTGTVPSKMKEDVTYEGKLVLKNGIGLSVAQYKVELTKTLPVSGPQGGERIAMNDTIITSGANSTASTPFQTLHTTEWTWKNHAMKGSNAITSSTATLYDWHAYNYNLGVVYDINSDGNREIKIIPAIERNVYGGSMKGLSYEFTNNVMKGLFATAEVVGGSGKYYFKNDANAPTDINIDNASFIITGPGNVDFIKQDGNKLSIDGAYTAFTAQYDAYLAYNYGQVLYKEKPTDVVPDYKAPWRNKPYKLQIVSPFQAYNLALNTAALIPTTKEYPVIKKDEKKAYLPLLRLDHRNVDYYNTAGHLLTDSRDIVIRTLSQLGNYVSGDIKIKIELKANGAHADADPVIATLTNVAITDIFGNLGVDFDNSATLTTVNRIEIELYDTAVVQVLTLAASSDPLYAFITIEAKGVGGIEIPKITIGNLPIAVVQ</sequence>
<reference evidence="2" key="1">
    <citation type="submission" date="2019-03" db="EMBL/GenBank/DDBJ databases">
        <title>Single cell metagenomics reveals metabolic interactions within the superorganism composed of flagellate Streblomastix strix and complex community of Bacteroidetes bacteria on its surface.</title>
        <authorList>
            <person name="Treitli S.C."/>
            <person name="Kolisko M."/>
            <person name="Husnik F."/>
            <person name="Keeling P."/>
            <person name="Hampl V."/>
        </authorList>
    </citation>
    <scope>NUCLEOTIDE SEQUENCE</scope>
    <source>
        <strain evidence="2">STM</strain>
    </source>
</reference>
<proteinExistence type="predicted"/>
<comment type="caution">
    <text evidence="2">The sequence shown here is derived from an EMBL/GenBank/DDBJ whole genome shotgun (WGS) entry which is preliminary data.</text>
</comment>
<evidence type="ECO:0000313" key="2">
    <source>
        <dbReference type="EMBL" id="KAA6340087.1"/>
    </source>
</evidence>
<dbReference type="EMBL" id="SNRY01000485">
    <property type="protein sequence ID" value="KAA6340087.1"/>
    <property type="molecule type" value="Genomic_DNA"/>
</dbReference>
<keyword evidence="1" id="KW-0175">Coiled coil</keyword>
<gene>
    <name evidence="2" type="ORF">EZS27_012030</name>
</gene>
<organism evidence="2">
    <name type="scientific">termite gut metagenome</name>
    <dbReference type="NCBI Taxonomy" id="433724"/>
    <lineage>
        <taxon>unclassified sequences</taxon>
        <taxon>metagenomes</taxon>
        <taxon>organismal metagenomes</taxon>
    </lineage>
</organism>
<dbReference type="PROSITE" id="PS51257">
    <property type="entry name" value="PROKAR_LIPOPROTEIN"/>
    <property type="match status" value="1"/>
</dbReference>
<protein>
    <submittedName>
        <fullName evidence="2">Uncharacterized protein</fullName>
    </submittedName>
</protein>